<evidence type="ECO:0000313" key="2">
    <source>
        <dbReference type="Proteomes" id="UP000324585"/>
    </source>
</evidence>
<sequence length="113" mass="12311">MRQAMAQELSRMRDELIGQVQEECAALASKTHRVRSGTYARVDASSQVKSAPVVAFLGGRDALAVAAWCDAANAPILTQLEEEYRLGGCPWDDEAELKCVRVASSFFHGAVRL</sequence>
<name>A0A5J4YIZ3_PORPP</name>
<organism evidence="1 2">
    <name type="scientific">Porphyridium purpureum</name>
    <name type="common">Red alga</name>
    <name type="synonym">Porphyridium cruentum</name>
    <dbReference type="NCBI Taxonomy" id="35688"/>
    <lineage>
        <taxon>Eukaryota</taxon>
        <taxon>Rhodophyta</taxon>
        <taxon>Bangiophyceae</taxon>
        <taxon>Porphyridiales</taxon>
        <taxon>Porphyridiaceae</taxon>
        <taxon>Porphyridium</taxon>
    </lineage>
</organism>
<dbReference type="Proteomes" id="UP000324585">
    <property type="component" value="Unassembled WGS sequence"/>
</dbReference>
<accession>A0A5J4YIZ3</accession>
<dbReference type="EMBL" id="VRMN01000019">
    <property type="protein sequence ID" value="KAA8490754.1"/>
    <property type="molecule type" value="Genomic_DNA"/>
</dbReference>
<reference evidence="2" key="1">
    <citation type="journal article" date="2019" name="Nat. Commun.">
        <title>Expansion of phycobilisome linker gene families in mesophilic red algae.</title>
        <authorList>
            <person name="Lee J."/>
            <person name="Kim D."/>
            <person name="Bhattacharya D."/>
            <person name="Yoon H.S."/>
        </authorList>
    </citation>
    <scope>NUCLEOTIDE SEQUENCE [LARGE SCALE GENOMIC DNA]</scope>
    <source>
        <strain evidence="2">CCMP 1328</strain>
    </source>
</reference>
<keyword evidence="2" id="KW-1185">Reference proteome</keyword>
<evidence type="ECO:0000313" key="1">
    <source>
        <dbReference type="EMBL" id="KAA8490754.1"/>
    </source>
</evidence>
<protein>
    <submittedName>
        <fullName evidence="1">Uncharacterized protein</fullName>
    </submittedName>
</protein>
<comment type="caution">
    <text evidence="1">The sequence shown here is derived from an EMBL/GenBank/DDBJ whole genome shotgun (WGS) entry which is preliminary data.</text>
</comment>
<gene>
    <name evidence="1" type="ORF">FVE85_4385</name>
</gene>
<proteinExistence type="predicted"/>
<dbReference type="AlphaFoldDB" id="A0A5J4YIZ3"/>